<reference evidence="3" key="2">
    <citation type="submission" date="2025-08" db="UniProtKB">
        <authorList>
            <consortium name="RefSeq"/>
        </authorList>
    </citation>
    <scope>IDENTIFICATION</scope>
</reference>
<dbReference type="InterPro" id="IPR007216">
    <property type="entry name" value="CNOT9"/>
</dbReference>
<feature type="transmembrane region" description="Helical" evidence="1">
    <location>
        <begin position="89"/>
        <end position="109"/>
    </location>
</feature>
<dbReference type="Pfam" id="PF04078">
    <property type="entry name" value="Rcd1"/>
    <property type="match status" value="1"/>
</dbReference>
<keyword evidence="1" id="KW-0812">Transmembrane</keyword>
<evidence type="ECO:0000256" key="1">
    <source>
        <dbReference type="SAM" id="Phobius"/>
    </source>
</evidence>
<evidence type="ECO:0000313" key="3">
    <source>
        <dbReference type="RefSeq" id="XP_040952804.1"/>
    </source>
</evidence>
<keyword evidence="1" id="KW-1133">Transmembrane helix</keyword>
<dbReference type="PANTHER" id="PTHR12262">
    <property type="entry name" value="CCR4-NOT TRANSCRIPTION COMPLEX SUBUNIT 9"/>
    <property type="match status" value="1"/>
</dbReference>
<sequence length="119" mass="13091">MVSGAVAPITSNPPVRVRYLIRGVASKETQEQSLDVLCKNGLAYDNLAVLLWNSFGTMSVLLKIITSAYGPLLSDGLTERAVTQVCNAIALFQVHSSTFIFFHFSFYMLRISKVSLPSF</sequence>
<dbReference type="InterPro" id="IPR011989">
    <property type="entry name" value="ARM-like"/>
</dbReference>
<protein>
    <submittedName>
        <fullName evidence="3">Cell differentiation protein rcd1</fullName>
    </submittedName>
</protein>
<dbReference type="Proteomes" id="UP000818029">
    <property type="component" value="Chromosome D07"/>
</dbReference>
<dbReference type="RefSeq" id="XP_040952804.1">
    <property type="nucleotide sequence ID" value="XM_041096870.1"/>
</dbReference>
<reference evidence="2" key="1">
    <citation type="journal article" date="2020" name="Nat. Genet.">
        <title>Genomic diversifications of five Gossypium allopolyploid species and their impact on cotton improvement.</title>
        <authorList>
            <person name="Chen Z.J."/>
            <person name="Sreedasyam A."/>
            <person name="Ando A."/>
            <person name="Song Q."/>
            <person name="De Santiago L.M."/>
            <person name="Hulse-Kemp A.M."/>
            <person name="Ding M."/>
            <person name="Ye W."/>
            <person name="Kirkbride R.C."/>
            <person name="Jenkins J."/>
            <person name="Plott C."/>
            <person name="Lovell J."/>
            <person name="Lin Y.M."/>
            <person name="Vaughn R."/>
            <person name="Liu B."/>
            <person name="Simpson S."/>
            <person name="Scheffler B.E."/>
            <person name="Wen L."/>
            <person name="Saski C.A."/>
            <person name="Grover C.E."/>
            <person name="Hu G."/>
            <person name="Conover J.L."/>
            <person name="Carlson J.W."/>
            <person name="Shu S."/>
            <person name="Boston L.B."/>
            <person name="Williams M."/>
            <person name="Peterson D.G."/>
            <person name="McGee K."/>
            <person name="Jones D.C."/>
            <person name="Wendel J.F."/>
            <person name="Stelly D.M."/>
            <person name="Grimwood J."/>
            <person name="Schmutz J."/>
        </authorList>
    </citation>
    <scope>NUCLEOTIDE SEQUENCE [LARGE SCALE GENOMIC DNA]</scope>
    <source>
        <strain evidence="2">cv. TM-1</strain>
    </source>
</reference>
<accession>A0ABM3AD63</accession>
<keyword evidence="1" id="KW-0472">Membrane</keyword>
<proteinExistence type="predicted"/>
<feature type="transmembrane region" description="Helical" evidence="1">
    <location>
        <begin position="49"/>
        <end position="69"/>
    </location>
</feature>
<dbReference type="Gene3D" id="1.25.10.10">
    <property type="entry name" value="Leucine-rich Repeat Variant"/>
    <property type="match status" value="1"/>
</dbReference>
<name>A0ABM3AD63_GOSHI</name>
<organism evidence="2 3">
    <name type="scientific">Gossypium hirsutum</name>
    <name type="common">Upland cotton</name>
    <name type="synonym">Gossypium mexicanum</name>
    <dbReference type="NCBI Taxonomy" id="3635"/>
    <lineage>
        <taxon>Eukaryota</taxon>
        <taxon>Viridiplantae</taxon>
        <taxon>Streptophyta</taxon>
        <taxon>Embryophyta</taxon>
        <taxon>Tracheophyta</taxon>
        <taxon>Spermatophyta</taxon>
        <taxon>Magnoliopsida</taxon>
        <taxon>eudicotyledons</taxon>
        <taxon>Gunneridae</taxon>
        <taxon>Pentapetalae</taxon>
        <taxon>rosids</taxon>
        <taxon>malvids</taxon>
        <taxon>Malvales</taxon>
        <taxon>Malvaceae</taxon>
        <taxon>Malvoideae</taxon>
        <taxon>Gossypium</taxon>
    </lineage>
</organism>
<dbReference type="GeneID" id="121219177"/>
<keyword evidence="2" id="KW-1185">Reference proteome</keyword>
<gene>
    <name evidence="3" type="primary">LOC121219177</name>
</gene>
<evidence type="ECO:0000313" key="2">
    <source>
        <dbReference type="Proteomes" id="UP000818029"/>
    </source>
</evidence>